<dbReference type="EMBL" id="JAFJZO010000026">
    <property type="protein sequence ID" value="KAG5501910.1"/>
    <property type="molecule type" value="Genomic_DNA"/>
</dbReference>
<keyword evidence="3" id="KW-0862">Zinc</keyword>
<reference evidence="4 5" key="1">
    <citation type="submission" date="2021-02" db="EMBL/GenBank/DDBJ databases">
        <title>Porcisia hertigi Genome sequencing and assembly.</title>
        <authorList>
            <person name="Almutairi H."/>
            <person name="Gatherer D."/>
        </authorList>
    </citation>
    <scope>NUCLEOTIDE SEQUENCE [LARGE SCALE GENOMIC DNA]</scope>
    <source>
        <strain evidence="4 5">C119</strain>
    </source>
</reference>
<evidence type="ECO:0000256" key="3">
    <source>
        <dbReference type="ARBA" id="ARBA00022833"/>
    </source>
</evidence>
<accession>A0A836IS20</accession>
<dbReference type="SUPFAM" id="SSF57850">
    <property type="entry name" value="RING/U-box"/>
    <property type="match status" value="1"/>
</dbReference>
<organism evidence="4 5">
    <name type="scientific">Porcisia hertigi</name>
    <dbReference type="NCBI Taxonomy" id="2761500"/>
    <lineage>
        <taxon>Eukaryota</taxon>
        <taxon>Discoba</taxon>
        <taxon>Euglenozoa</taxon>
        <taxon>Kinetoplastea</taxon>
        <taxon>Metakinetoplastina</taxon>
        <taxon>Trypanosomatida</taxon>
        <taxon>Trypanosomatidae</taxon>
        <taxon>Leishmaniinae</taxon>
        <taxon>Porcisia</taxon>
    </lineage>
</organism>
<protein>
    <recommendedName>
        <fullName evidence="6">RING-type domain-containing protein</fullName>
    </recommendedName>
</protein>
<dbReference type="AlphaFoldDB" id="A0A836IS20"/>
<evidence type="ECO:0000313" key="4">
    <source>
        <dbReference type="EMBL" id="KAG5501910.1"/>
    </source>
</evidence>
<dbReference type="Gene3D" id="3.30.40.10">
    <property type="entry name" value="Zinc/RING finger domain, C3HC4 (zinc finger)"/>
    <property type="match status" value="1"/>
</dbReference>
<proteinExistence type="predicted"/>
<dbReference type="InterPro" id="IPR017907">
    <property type="entry name" value="Znf_RING_CS"/>
</dbReference>
<keyword evidence="1" id="KW-0479">Metal-binding</keyword>
<evidence type="ECO:0008006" key="6">
    <source>
        <dbReference type="Google" id="ProtNLM"/>
    </source>
</evidence>
<comment type="caution">
    <text evidence="4">The sequence shown here is derived from an EMBL/GenBank/DDBJ whole genome shotgun (WGS) entry which is preliminary data.</text>
</comment>
<dbReference type="KEGG" id="phet:94290250"/>
<evidence type="ECO:0000313" key="5">
    <source>
        <dbReference type="Proteomes" id="UP000674318"/>
    </source>
</evidence>
<dbReference type="RefSeq" id="XP_067756357.1">
    <property type="nucleotide sequence ID" value="XM_067900173.1"/>
</dbReference>
<name>A0A836IS20_9TRYP</name>
<dbReference type="PROSITE" id="PS00518">
    <property type="entry name" value="ZF_RING_1"/>
    <property type="match status" value="1"/>
</dbReference>
<evidence type="ECO:0000256" key="1">
    <source>
        <dbReference type="ARBA" id="ARBA00022723"/>
    </source>
</evidence>
<gene>
    <name evidence="4" type="ORF">JKF63_04180</name>
</gene>
<dbReference type="GeneID" id="94290250"/>
<dbReference type="InterPro" id="IPR013083">
    <property type="entry name" value="Znf_RING/FYVE/PHD"/>
</dbReference>
<dbReference type="GO" id="GO:0008270">
    <property type="term" value="F:zinc ion binding"/>
    <property type="evidence" value="ECO:0007669"/>
    <property type="project" value="UniProtKB-KW"/>
</dbReference>
<dbReference type="OrthoDB" id="261644at2759"/>
<evidence type="ECO:0000256" key="2">
    <source>
        <dbReference type="ARBA" id="ARBA00022771"/>
    </source>
</evidence>
<keyword evidence="5" id="KW-1185">Reference proteome</keyword>
<dbReference type="Proteomes" id="UP000674318">
    <property type="component" value="Unassembled WGS sequence"/>
</dbReference>
<keyword evidence="2" id="KW-0863">Zinc-finger</keyword>
<sequence length="257" mass="28558">MNRELQLAPARHQAHHVDLTTDEMYLYDRVASAIMNAATRLHRQGVLSSHMAHVMQWVQELCRLRLHPSPLDHYALLRGDLETYSIRGVLPTSDDAAQDENANKLLADSSVASTPQEALEWAKSIAAALKPDFFSSPSVPEETATTLLQCFHMFCKECVLCTIDATRSVAGNTNPKCPYCRNRKSMLGEKRVVAVNAAAPPEAVTAAAYAPLLKWWRRSGARCGGSAGLRTTDSVRRLVAQRQRRIQLSLCQPRRLP</sequence>